<dbReference type="SUPFAM" id="SSF53850">
    <property type="entry name" value="Periplasmic binding protein-like II"/>
    <property type="match status" value="1"/>
</dbReference>
<sequence length="291" mass="31603">MDLRTLRAFVEVVRQDGFSAAATVINATQPTVSKAVKQLEEELGGPLLDRLGRRVQLTAMGELVYRRAQAMLAERDSLLSELADLRGLQRGRLRLGLPRLGSSILFAPLVARYRQLYPGIEIDLAEQGSNRLKQAVLAGELELGAALAPIESDFATQPVRAEPMVVVLPSTHEFAGRKSIKLTELADSSLILFEAGFTLNEMIRAACQRRGFVAREAAHSAQPDFILALVAAGLGVALLPRLVAVQQVGPPLVSVLLDENDLRWELSLIWRAGSILSPAAKAWIDLVAETT</sequence>
<dbReference type="Pfam" id="PF00126">
    <property type="entry name" value="HTH_1"/>
    <property type="match status" value="1"/>
</dbReference>
<keyword evidence="4" id="KW-0804">Transcription</keyword>
<dbReference type="InterPro" id="IPR000847">
    <property type="entry name" value="LysR_HTH_N"/>
</dbReference>
<keyword evidence="7" id="KW-1185">Reference proteome</keyword>
<organism evidence="6 7">
    <name type="scientific">Dongia soli</name>
    <dbReference type="NCBI Taxonomy" id="600628"/>
    <lineage>
        <taxon>Bacteria</taxon>
        <taxon>Pseudomonadati</taxon>
        <taxon>Pseudomonadota</taxon>
        <taxon>Alphaproteobacteria</taxon>
        <taxon>Rhodospirillales</taxon>
        <taxon>Dongiaceae</taxon>
        <taxon>Dongia</taxon>
    </lineage>
</organism>
<gene>
    <name evidence="6" type="ORF">SMD27_11085</name>
</gene>
<evidence type="ECO:0000259" key="5">
    <source>
        <dbReference type="PROSITE" id="PS50931"/>
    </source>
</evidence>
<comment type="caution">
    <text evidence="6">The sequence shown here is derived from an EMBL/GenBank/DDBJ whole genome shotgun (WGS) entry which is preliminary data.</text>
</comment>
<keyword evidence="3" id="KW-0238">DNA-binding</keyword>
<dbReference type="Pfam" id="PF03466">
    <property type="entry name" value="LysR_substrate"/>
    <property type="match status" value="1"/>
</dbReference>
<dbReference type="Proteomes" id="UP001279642">
    <property type="component" value="Unassembled WGS sequence"/>
</dbReference>
<dbReference type="InterPro" id="IPR050950">
    <property type="entry name" value="HTH-type_LysR_regulators"/>
</dbReference>
<evidence type="ECO:0000256" key="1">
    <source>
        <dbReference type="ARBA" id="ARBA00009437"/>
    </source>
</evidence>
<evidence type="ECO:0000256" key="2">
    <source>
        <dbReference type="ARBA" id="ARBA00023015"/>
    </source>
</evidence>
<dbReference type="RefSeq" id="WP_320508426.1">
    <property type="nucleotide sequence ID" value="NZ_JAXCLW010000002.1"/>
</dbReference>
<dbReference type="PANTHER" id="PTHR30419:SF8">
    <property type="entry name" value="NITROGEN ASSIMILATION TRANSCRIPTIONAL ACTIVATOR-RELATED"/>
    <property type="match status" value="1"/>
</dbReference>
<dbReference type="PANTHER" id="PTHR30419">
    <property type="entry name" value="HTH-TYPE TRANSCRIPTIONAL REGULATOR YBHD"/>
    <property type="match status" value="1"/>
</dbReference>
<dbReference type="PROSITE" id="PS50931">
    <property type="entry name" value="HTH_LYSR"/>
    <property type="match status" value="1"/>
</dbReference>
<proteinExistence type="inferred from homology"/>
<evidence type="ECO:0000313" key="6">
    <source>
        <dbReference type="EMBL" id="MDY0883390.1"/>
    </source>
</evidence>
<reference evidence="6 7" key="1">
    <citation type="journal article" date="2016" name="Antonie Van Leeuwenhoek">
        <title>Dongia soli sp. nov., isolated from soil from Dokdo, Korea.</title>
        <authorList>
            <person name="Kim D.U."/>
            <person name="Lee H."/>
            <person name="Kim H."/>
            <person name="Kim S.G."/>
            <person name="Ka J.O."/>
        </authorList>
    </citation>
    <scope>NUCLEOTIDE SEQUENCE [LARGE SCALE GENOMIC DNA]</scope>
    <source>
        <strain evidence="6 7">D78</strain>
    </source>
</reference>
<dbReference type="CDD" id="cd08438">
    <property type="entry name" value="PBP2_CidR"/>
    <property type="match status" value="1"/>
</dbReference>
<dbReference type="Gene3D" id="1.10.10.10">
    <property type="entry name" value="Winged helix-like DNA-binding domain superfamily/Winged helix DNA-binding domain"/>
    <property type="match status" value="1"/>
</dbReference>
<dbReference type="Gene3D" id="3.40.190.290">
    <property type="match status" value="1"/>
</dbReference>
<evidence type="ECO:0000256" key="3">
    <source>
        <dbReference type="ARBA" id="ARBA00023125"/>
    </source>
</evidence>
<evidence type="ECO:0000256" key="4">
    <source>
        <dbReference type="ARBA" id="ARBA00023163"/>
    </source>
</evidence>
<dbReference type="InterPro" id="IPR036390">
    <property type="entry name" value="WH_DNA-bd_sf"/>
</dbReference>
<dbReference type="PRINTS" id="PR00039">
    <property type="entry name" value="HTHLYSR"/>
</dbReference>
<accession>A0ABU5EAL2</accession>
<feature type="domain" description="HTH lysR-type" evidence="5">
    <location>
        <begin position="1"/>
        <end position="58"/>
    </location>
</feature>
<dbReference type="SUPFAM" id="SSF46785">
    <property type="entry name" value="Winged helix' DNA-binding domain"/>
    <property type="match status" value="1"/>
</dbReference>
<name>A0ABU5EAL2_9PROT</name>
<dbReference type="InterPro" id="IPR005119">
    <property type="entry name" value="LysR_subst-bd"/>
</dbReference>
<protein>
    <submittedName>
        <fullName evidence="6">LysR family transcriptional regulator</fullName>
    </submittedName>
</protein>
<evidence type="ECO:0000313" key="7">
    <source>
        <dbReference type="Proteomes" id="UP001279642"/>
    </source>
</evidence>
<dbReference type="InterPro" id="IPR036388">
    <property type="entry name" value="WH-like_DNA-bd_sf"/>
</dbReference>
<comment type="similarity">
    <text evidence="1">Belongs to the LysR transcriptional regulatory family.</text>
</comment>
<dbReference type="EMBL" id="JAXCLW010000002">
    <property type="protein sequence ID" value="MDY0883390.1"/>
    <property type="molecule type" value="Genomic_DNA"/>
</dbReference>
<keyword evidence="2" id="KW-0805">Transcription regulation</keyword>